<dbReference type="Proteomes" id="UP000593892">
    <property type="component" value="Chromosome"/>
</dbReference>
<feature type="domain" description="VWFA" evidence="1">
    <location>
        <begin position="77"/>
        <end position="255"/>
    </location>
</feature>
<dbReference type="Gene3D" id="3.40.50.410">
    <property type="entry name" value="von Willebrand factor, type A domain"/>
    <property type="match status" value="1"/>
</dbReference>
<dbReference type="SMART" id="SM00327">
    <property type="entry name" value="VWA"/>
    <property type="match status" value="1"/>
</dbReference>
<dbReference type="InterPro" id="IPR002035">
    <property type="entry name" value="VWF_A"/>
</dbReference>
<evidence type="ECO:0000313" key="3">
    <source>
        <dbReference type="Proteomes" id="UP000593892"/>
    </source>
</evidence>
<evidence type="ECO:0000313" key="2">
    <source>
        <dbReference type="EMBL" id="QOY89483.1"/>
    </source>
</evidence>
<dbReference type="PROSITE" id="PS50234">
    <property type="entry name" value="VWFA"/>
    <property type="match status" value="1"/>
</dbReference>
<dbReference type="EMBL" id="CP063849">
    <property type="protein sequence ID" value="QOY89483.1"/>
    <property type="molecule type" value="Genomic_DNA"/>
</dbReference>
<dbReference type="KEGG" id="pfer:IRI77_05900"/>
<sequence length="301" mass="33577">MGLISRRALIAGLPAVTALAQDPVIKVDVKLVRMLVTVKNRMGELVGGLTKNDFQITDNGVEQEVALFERNTVQPLSIAMLVDRSRSTQREKAYEIESVRKFFKALFKEGNERDQTALYSFNYEVRLQTDYTRRMDKLNSGLNALRSEGATAMYDAIYLASEDLDRREGRRVVVVVSDGGDTFSKIKFQQALEALHRANAVMYAVLIVPVANDAGRNLGGENSLTTLTNWTGGKIFFPSLGLSLDQAFEDILRDLRTQYLIGYYPKNVPPGKQRFHRVAVAVDKPGFSVSARNGYFADPTP</sequence>
<dbReference type="InterPro" id="IPR017802">
    <property type="entry name" value="VWFA-rel_acidobac-type"/>
</dbReference>
<dbReference type="InterPro" id="IPR036465">
    <property type="entry name" value="vWFA_dom_sf"/>
</dbReference>
<dbReference type="RefSeq" id="WP_194451145.1">
    <property type="nucleotide sequence ID" value="NZ_CP063849.1"/>
</dbReference>
<dbReference type="AlphaFoldDB" id="A0A7S7SM32"/>
<dbReference type="NCBIfam" id="TIGR03436">
    <property type="entry name" value="acidobact_VWFA"/>
    <property type="match status" value="1"/>
</dbReference>
<accession>A0A7S7SM32</accession>
<keyword evidence="3" id="KW-1185">Reference proteome</keyword>
<reference evidence="2 3" key="1">
    <citation type="submission" date="2020-10" db="EMBL/GenBank/DDBJ databases">
        <title>Complete genome sequence of Paludibaculum fermentans P105T, a facultatively anaerobic acidobacterium capable of dissimilatory Fe(III) reduction.</title>
        <authorList>
            <person name="Dedysh S.N."/>
            <person name="Beletsky A.V."/>
            <person name="Kulichevskaya I.S."/>
            <person name="Mardanov A.V."/>
            <person name="Ravin N.V."/>
        </authorList>
    </citation>
    <scope>NUCLEOTIDE SEQUENCE [LARGE SCALE GENOMIC DNA]</scope>
    <source>
        <strain evidence="2 3">P105</strain>
    </source>
</reference>
<name>A0A7S7SM32_PALFE</name>
<evidence type="ECO:0000259" key="1">
    <source>
        <dbReference type="PROSITE" id="PS50234"/>
    </source>
</evidence>
<dbReference type="SUPFAM" id="SSF53300">
    <property type="entry name" value="vWA-like"/>
    <property type="match status" value="1"/>
</dbReference>
<gene>
    <name evidence="2" type="ORF">IRI77_05900</name>
</gene>
<proteinExistence type="predicted"/>
<organism evidence="2 3">
    <name type="scientific">Paludibaculum fermentans</name>
    <dbReference type="NCBI Taxonomy" id="1473598"/>
    <lineage>
        <taxon>Bacteria</taxon>
        <taxon>Pseudomonadati</taxon>
        <taxon>Acidobacteriota</taxon>
        <taxon>Terriglobia</taxon>
        <taxon>Bryobacterales</taxon>
        <taxon>Bryobacteraceae</taxon>
        <taxon>Paludibaculum</taxon>
    </lineage>
</organism>
<protein>
    <submittedName>
        <fullName evidence="2">VWA domain-containing protein</fullName>
    </submittedName>
</protein>
<dbReference type="Pfam" id="PF13519">
    <property type="entry name" value="VWA_2"/>
    <property type="match status" value="1"/>
</dbReference>